<comment type="similarity">
    <text evidence="4 7">Belongs to the glucosamine/galactosamine-6-phosphate isomerase family. 6-phosphogluconolactonase subfamily.</text>
</comment>
<evidence type="ECO:0000313" key="9">
    <source>
        <dbReference type="EMBL" id="MBK8891548.1"/>
    </source>
</evidence>
<comment type="caution">
    <text evidence="9">The sequence shown here is derived from an EMBL/GenBank/DDBJ whole genome shotgun (WGS) entry which is preliminary data.</text>
</comment>
<dbReference type="AlphaFoldDB" id="A0A9D7LST4"/>
<dbReference type="Gene3D" id="3.40.50.1360">
    <property type="match status" value="1"/>
</dbReference>
<evidence type="ECO:0000256" key="3">
    <source>
        <dbReference type="ARBA" id="ARBA00004961"/>
    </source>
</evidence>
<dbReference type="EMBL" id="JADKBR010000017">
    <property type="protein sequence ID" value="MBK8891548.1"/>
    <property type="molecule type" value="Genomic_DNA"/>
</dbReference>
<dbReference type="InterPro" id="IPR006148">
    <property type="entry name" value="Glc/Gal-6P_isomerase"/>
</dbReference>
<sequence>MLPVDTRVLTNPEAVAEEACRLIGVAAQAAIRERGIFRIVLAGGSTPGRTYQLLAATEQEWMSWEIFWGDERCLPAAAPERNSRLAQELWLQRVAIPAAQIHPIAAELGAEEASTLYGKVIAARLPFDLVLLGMGEDGHTASLFPGAVENCAPVIAVHDAPKPPARRVSLTFQTLRASRAQLALVTGAEKSCALAAWQHGEQLPIARAVGTSACLLVDAAACGSARLLPTIP</sequence>
<dbReference type="PANTHER" id="PTHR11054:SF0">
    <property type="entry name" value="6-PHOSPHOGLUCONOLACTONASE"/>
    <property type="match status" value="1"/>
</dbReference>
<reference evidence="9" key="1">
    <citation type="submission" date="2020-10" db="EMBL/GenBank/DDBJ databases">
        <title>Connecting structure to function with the recovery of over 1000 high-quality activated sludge metagenome-assembled genomes encoding full-length rRNA genes using long-read sequencing.</title>
        <authorList>
            <person name="Singleton C.M."/>
            <person name="Petriglieri F."/>
            <person name="Kristensen J.M."/>
            <person name="Kirkegaard R.H."/>
            <person name="Michaelsen T.Y."/>
            <person name="Andersen M.H."/>
            <person name="Karst S.M."/>
            <person name="Dueholm M.S."/>
            <person name="Nielsen P.H."/>
            <person name="Albertsen M."/>
        </authorList>
    </citation>
    <scope>NUCLEOTIDE SEQUENCE</scope>
    <source>
        <strain evidence="9">OdNE_18-Q3-R46-58_BAT3C.305</strain>
    </source>
</reference>
<gene>
    <name evidence="7 9" type="primary">pgl</name>
    <name evidence="9" type="ORF">IPN75_14815</name>
</gene>
<comment type="pathway">
    <text evidence="3 7">Carbohydrate degradation; pentose phosphate pathway; D-ribulose 5-phosphate from D-glucose 6-phosphate (oxidative stage): step 2/3.</text>
</comment>
<name>A0A9D7LST4_9RHOO</name>
<evidence type="ECO:0000256" key="6">
    <source>
        <dbReference type="ARBA" id="ARBA00020337"/>
    </source>
</evidence>
<dbReference type="Pfam" id="PF01182">
    <property type="entry name" value="Glucosamine_iso"/>
    <property type="match status" value="1"/>
</dbReference>
<dbReference type="PANTHER" id="PTHR11054">
    <property type="entry name" value="6-PHOSPHOGLUCONOLACTONASE"/>
    <property type="match status" value="1"/>
</dbReference>
<dbReference type="InterPro" id="IPR039104">
    <property type="entry name" value="6PGL"/>
</dbReference>
<evidence type="ECO:0000256" key="2">
    <source>
        <dbReference type="ARBA" id="ARBA00002681"/>
    </source>
</evidence>
<evidence type="ECO:0000256" key="7">
    <source>
        <dbReference type="RuleBase" id="RU365095"/>
    </source>
</evidence>
<protein>
    <recommendedName>
        <fullName evidence="6 7">6-phosphogluconolactonase</fullName>
        <shortName evidence="7">6PGL</shortName>
        <ecNumber evidence="5 7">3.1.1.31</ecNumber>
    </recommendedName>
</protein>
<dbReference type="NCBIfam" id="TIGR01198">
    <property type="entry name" value="pgl"/>
    <property type="match status" value="1"/>
</dbReference>
<dbReference type="SUPFAM" id="SSF100950">
    <property type="entry name" value="NagB/RpiA/CoA transferase-like"/>
    <property type="match status" value="1"/>
</dbReference>
<evidence type="ECO:0000256" key="4">
    <source>
        <dbReference type="ARBA" id="ARBA00010662"/>
    </source>
</evidence>
<organism evidence="9 10">
    <name type="scientific">Candidatus Dechloromonas phosphorivorans</name>
    <dbReference type="NCBI Taxonomy" id="2899244"/>
    <lineage>
        <taxon>Bacteria</taxon>
        <taxon>Pseudomonadati</taxon>
        <taxon>Pseudomonadota</taxon>
        <taxon>Betaproteobacteria</taxon>
        <taxon>Rhodocyclales</taxon>
        <taxon>Azonexaceae</taxon>
        <taxon>Dechloromonas</taxon>
    </lineage>
</organism>
<dbReference type="InterPro" id="IPR037171">
    <property type="entry name" value="NagB/RpiA_transferase-like"/>
</dbReference>
<dbReference type="GO" id="GO:0006098">
    <property type="term" value="P:pentose-phosphate shunt"/>
    <property type="evidence" value="ECO:0007669"/>
    <property type="project" value="InterPro"/>
</dbReference>
<proteinExistence type="inferred from homology"/>
<feature type="domain" description="Glucosamine/galactosamine-6-phosphate isomerase" evidence="8">
    <location>
        <begin position="11"/>
        <end position="208"/>
    </location>
</feature>
<dbReference type="GO" id="GO:0005975">
    <property type="term" value="P:carbohydrate metabolic process"/>
    <property type="evidence" value="ECO:0007669"/>
    <property type="project" value="UniProtKB-UniRule"/>
</dbReference>
<dbReference type="EC" id="3.1.1.31" evidence="5 7"/>
<dbReference type="CDD" id="cd01400">
    <property type="entry name" value="6PGL"/>
    <property type="match status" value="1"/>
</dbReference>
<dbReference type="InterPro" id="IPR005900">
    <property type="entry name" value="6-phosphogluconolactonase_DevB"/>
</dbReference>
<comment type="function">
    <text evidence="2 7">Hydrolysis of 6-phosphogluconolactone to 6-phosphogluconate.</text>
</comment>
<keyword evidence="7 9" id="KW-0378">Hydrolase</keyword>
<comment type="catalytic activity">
    <reaction evidence="1 7">
        <text>6-phospho-D-glucono-1,5-lactone + H2O = 6-phospho-D-gluconate + H(+)</text>
        <dbReference type="Rhea" id="RHEA:12556"/>
        <dbReference type="ChEBI" id="CHEBI:15377"/>
        <dbReference type="ChEBI" id="CHEBI:15378"/>
        <dbReference type="ChEBI" id="CHEBI:57955"/>
        <dbReference type="ChEBI" id="CHEBI:58759"/>
        <dbReference type="EC" id="3.1.1.31"/>
    </reaction>
</comment>
<evidence type="ECO:0000313" key="10">
    <source>
        <dbReference type="Proteomes" id="UP000808146"/>
    </source>
</evidence>
<dbReference type="GO" id="GO:0017057">
    <property type="term" value="F:6-phosphogluconolactonase activity"/>
    <property type="evidence" value="ECO:0007669"/>
    <property type="project" value="UniProtKB-UniRule"/>
</dbReference>
<evidence type="ECO:0000256" key="5">
    <source>
        <dbReference type="ARBA" id="ARBA00013198"/>
    </source>
</evidence>
<accession>A0A9D7LST4</accession>
<evidence type="ECO:0000259" key="8">
    <source>
        <dbReference type="Pfam" id="PF01182"/>
    </source>
</evidence>
<evidence type="ECO:0000256" key="1">
    <source>
        <dbReference type="ARBA" id="ARBA00000832"/>
    </source>
</evidence>
<dbReference type="Proteomes" id="UP000808146">
    <property type="component" value="Unassembled WGS sequence"/>
</dbReference>